<proteinExistence type="predicted"/>
<evidence type="ECO:0000256" key="5">
    <source>
        <dbReference type="ARBA" id="ARBA00022777"/>
    </source>
</evidence>
<dbReference type="CDD" id="cd00130">
    <property type="entry name" value="PAS"/>
    <property type="match status" value="1"/>
</dbReference>
<feature type="domain" description="PAC" evidence="7">
    <location>
        <begin position="90"/>
        <end position="142"/>
    </location>
</feature>
<dbReference type="InterPro" id="IPR035965">
    <property type="entry name" value="PAS-like_dom_sf"/>
</dbReference>
<dbReference type="InterPro" id="IPR036097">
    <property type="entry name" value="HisK_dim/P_sf"/>
</dbReference>
<dbReference type="STRING" id="504486.SAMN05660703_1111"/>
<dbReference type="PROSITE" id="PS50113">
    <property type="entry name" value="PAC"/>
    <property type="match status" value="2"/>
</dbReference>
<dbReference type="EC" id="2.7.13.3" evidence="2"/>
<dbReference type="PROSITE" id="PS50109">
    <property type="entry name" value="HIS_KIN"/>
    <property type="match status" value="1"/>
</dbReference>
<dbReference type="InterPro" id="IPR004358">
    <property type="entry name" value="Sig_transdc_His_kin-like_C"/>
</dbReference>
<dbReference type="Gene3D" id="1.10.287.130">
    <property type="match status" value="1"/>
</dbReference>
<sequence length="625" mass="70951">MFIFSYPLKLLAKLNLQHLQINDALIKELPTPVAVTDTQLNFIAYSKRWLIEHNITQGEIISVNFFDALSHIPFQFKDILNNCLMGNSCQNEGQEFKKCENQKIWLKWNINPWKNENGSIGGLVINLENITAKKQLQELVEKAQEVSRTGGWQVDLLTYKTQWTKMVNIIHEMPLDYVPQTYDECFVHFKEGEYRNKIIAASNEAIKYGTPWDEEVIMVTGTGKEIWIRTKGHAEFIDGKCVRIFGICQDIDKYKRQQLAYTESAEKLKKAVTASKVGTWEYYLDTGKTVWDDITFSLHGVPKDNFTGSLYRNWKNAIHPDDFIEIQKAVQKYYNGGGLGSGTVEYRVLLPNNQVRILKSTVTVITDPKSAEYKGVGITQDVTNEKLAEKKLKEFAEITGKQNNSLTNFAHMVSHDLRAHSTNLSVLTSLLKDEKDEDQKIQILEMLKSATESLNSTVYNLNEVVQSNSKDIRDELTKVNVLKVIHTVKNNIGTLFQEKNATCTINVATEHNVKVVPAYLDSIILNLFTNSLKYSSPSRDPKIVITTTIVDEFLELTFTDNGKGIDLEKYGATIFGMHKTFHRNKDARGVGLYITKNQIEAMGGSITVQSKVNSGTSFKILFLLN</sequence>
<dbReference type="InterPro" id="IPR013655">
    <property type="entry name" value="PAS_fold_3"/>
</dbReference>
<evidence type="ECO:0000256" key="3">
    <source>
        <dbReference type="ARBA" id="ARBA00022553"/>
    </source>
</evidence>
<dbReference type="Pfam" id="PF08447">
    <property type="entry name" value="PAS_3"/>
    <property type="match status" value="1"/>
</dbReference>
<dbReference type="PANTHER" id="PTHR43304">
    <property type="entry name" value="PHYTOCHROME-LIKE PROTEIN CPH1"/>
    <property type="match status" value="1"/>
</dbReference>
<feature type="domain" description="PAC" evidence="7">
    <location>
        <begin position="342"/>
        <end position="394"/>
    </location>
</feature>
<protein>
    <recommendedName>
        <fullName evidence="2">histidine kinase</fullName>
        <ecNumber evidence="2">2.7.13.3</ecNumber>
    </recommendedName>
</protein>
<dbReference type="SUPFAM" id="SSF55785">
    <property type="entry name" value="PYP-like sensor domain (PAS domain)"/>
    <property type="match status" value="3"/>
</dbReference>
<evidence type="ECO:0000313" key="8">
    <source>
        <dbReference type="EMBL" id="SMC43137.1"/>
    </source>
</evidence>
<dbReference type="Gene3D" id="3.30.450.20">
    <property type="entry name" value="PAS domain"/>
    <property type="match status" value="3"/>
</dbReference>
<dbReference type="Gene3D" id="3.30.565.10">
    <property type="entry name" value="Histidine kinase-like ATPase, C-terminal domain"/>
    <property type="match status" value="1"/>
</dbReference>
<dbReference type="InterPro" id="IPR036890">
    <property type="entry name" value="HATPase_C_sf"/>
</dbReference>
<keyword evidence="3" id="KW-0597">Phosphoprotein</keyword>
<dbReference type="PANTHER" id="PTHR43304:SF1">
    <property type="entry name" value="PAC DOMAIN-CONTAINING PROTEIN"/>
    <property type="match status" value="1"/>
</dbReference>
<evidence type="ECO:0000256" key="2">
    <source>
        <dbReference type="ARBA" id="ARBA00012438"/>
    </source>
</evidence>
<dbReference type="PRINTS" id="PR00344">
    <property type="entry name" value="BCTRLSENSOR"/>
</dbReference>
<dbReference type="GO" id="GO:0000155">
    <property type="term" value="F:phosphorelay sensor kinase activity"/>
    <property type="evidence" value="ECO:0007669"/>
    <property type="project" value="InterPro"/>
</dbReference>
<dbReference type="InterPro" id="IPR003594">
    <property type="entry name" value="HATPase_dom"/>
</dbReference>
<reference evidence="8 9" key="1">
    <citation type="submission" date="2017-04" db="EMBL/GenBank/DDBJ databases">
        <authorList>
            <person name="Afonso C.L."/>
            <person name="Miller P.J."/>
            <person name="Scott M.A."/>
            <person name="Spackman E."/>
            <person name="Goraichik I."/>
            <person name="Dimitrov K.M."/>
            <person name="Suarez D.L."/>
            <person name="Swayne D.E."/>
        </authorList>
    </citation>
    <scope>NUCLEOTIDE SEQUENCE [LARGE SCALE GENOMIC DNA]</scope>
    <source>
        <strain evidence="8 9">DSM 21164</strain>
    </source>
</reference>
<dbReference type="AlphaFoldDB" id="A0A1W1Z3S9"/>
<evidence type="ECO:0000256" key="1">
    <source>
        <dbReference type="ARBA" id="ARBA00000085"/>
    </source>
</evidence>
<comment type="catalytic activity">
    <reaction evidence="1">
        <text>ATP + protein L-histidine = ADP + protein N-phospho-L-histidine.</text>
        <dbReference type="EC" id="2.7.13.3"/>
    </reaction>
</comment>
<evidence type="ECO:0000256" key="4">
    <source>
        <dbReference type="ARBA" id="ARBA00022679"/>
    </source>
</evidence>
<gene>
    <name evidence="8" type="ORF">SAMN05660703_1111</name>
</gene>
<dbReference type="InterPro" id="IPR000014">
    <property type="entry name" value="PAS"/>
</dbReference>
<dbReference type="EMBL" id="FWXO01000001">
    <property type="protein sequence ID" value="SMC43137.1"/>
    <property type="molecule type" value="Genomic_DNA"/>
</dbReference>
<accession>A0A1W1Z3S9</accession>
<dbReference type="InterPro" id="IPR001610">
    <property type="entry name" value="PAC"/>
</dbReference>
<evidence type="ECO:0000259" key="6">
    <source>
        <dbReference type="PROSITE" id="PS50109"/>
    </source>
</evidence>
<organism evidence="8 9">
    <name type="scientific">Cellulophaga tyrosinoxydans</name>
    <dbReference type="NCBI Taxonomy" id="504486"/>
    <lineage>
        <taxon>Bacteria</taxon>
        <taxon>Pseudomonadati</taxon>
        <taxon>Bacteroidota</taxon>
        <taxon>Flavobacteriia</taxon>
        <taxon>Flavobacteriales</taxon>
        <taxon>Flavobacteriaceae</taxon>
        <taxon>Cellulophaga</taxon>
    </lineage>
</organism>
<dbReference type="InterPro" id="IPR000700">
    <property type="entry name" value="PAS-assoc_C"/>
</dbReference>
<keyword evidence="5" id="KW-0418">Kinase</keyword>
<dbReference type="InterPro" id="IPR003661">
    <property type="entry name" value="HisK_dim/P_dom"/>
</dbReference>
<evidence type="ECO:0000313" key="9">
    <source>
        <dbReference type="Proteomes" id="UP000192360"/>
    </source>
</evidence>
<dbReference type="CDD" id="cd00082">
    <property type="entry name" value="HisKA"/>
    <property type="match status" value="1"/>
</dbReference>
<feature type="domain" description="Histidine kinase" evidence="6">
    <location>
        <begin position="412"/>
        <end position="625"/>
    </location>
</feature>
<dbReference type="InterPro" id="IPR052162">
    <property type="entry name" value="Sensor_kinase/Photoreceptor"/>
</dbReference>
<dbReference type="SUPFAM" id="SSF55874">
    <property type="entry name" value="ATPase domain of HSP90 chaperone/DNA topoisomerase II/histidine kinase"/>
    <property type="match status" value="1"/>
</dbReference>
<dbReference type="InterPro" id="IPR005467">
    <property type="entry name" value="His_kinase_dom"/>
</dbReference>
<dbReference type="Proteomes" id="UP000192360">
    <property type="component" value="Unassembled WGS sequence"/>
</dbReference>
<dbReference type="SMART" id="SM00086">
    <property type="entry name" value="PAC"/>
    <property type="match status" value="3"/>
</dbReference>
<dbReference type="SUPFAM" id="SSF47384">
    <property type="entry name" value="Homodimeric domain of signal transducing histidine kinase"/>
    <property type="match status" value="1"/>
</dbReference>
<dbReference type="SMART" id="SM00387">
    <property type="entry name" value="HATPase_c"/>
    <property type="match status" value="1"/>
</dbReference>
<keyword evidence="4" id="KW-0808">Transferase</keyword>
<evidence type="ECO:0000259" key="7">
    <source>
        <dbReference type="PROSITE" id="PS50113"/>
    </source>
</evidence>
<keyword evidence="9" id="KW-1185">Reference proteome</keyword>
<name>A0A1W1Z3S9_9FLAO</name>
<dbReference type="Pfam" id="PF02518">
    <property type="entry name" value="HATPase_c"/>
    <property type="match status" value="1"/>
</dbReference>